<dbReference type="GO" id="GO:0005813">
    <property type="term" value="C:centrosome"/>
    <property type="evidence" value="ECO:0007669"/>
    <property type="project" value="InterPro"/>
</dbReference>
<dbReference type="GO" id="GO:0008017">
    <property type="term" value="F:microtubule binding"/>
    <property type="evidence" value="ECO:0007669"/>
    <property type="project" value="InterPro"/>
</dbReference>
<evidence type="ECO:0000313" key="2">
    <source>
        <dbReference type="EMBL" id="CAG9558569.1"/>
    </source>
</evidence>
<feature type="compositionally biased region" description="Low complexity" evidence="1">
    <location>
        <begin position="208"/>
        <end position="223"/>
    </location>
</feature>
<organism evidence="2 3">
    <name type="scientific">Danaus chrysippus</name>
    <name type="common">African queen</name>
    <dbReference type="NCBI Taxonomy" id="151541"/>
    <lineage>
        <taxon>Eukaryota</taxon>
        <taxon>Metazoa</taxon>
        <taxon>Ecdysozoa</taxon>
        <taxon>Arthropoda</taxon>
        <taxon>Hexapoda</taxon>
        <taxon>Insecta</taxon>
        <taxon>Pterygota</taxon>
        <taxon>Neoptera</taxon>
        <taxon>Endopterygota</taxon>
        <taxon>Lepidoptera</taxon>
        <taxon>Glossata</taxon>
        <taxon>Ditrysia</taxon>
        <taxon>Papilionoidea</taxon>
        <taxon>Nymphalidae</taxon>
        <taxon>Danainae</taxon>
        <taxon>Danaini</taxon>
        <taxon>Danaina</taxon>
        <taxon>Danaus</taxon>
        <taxon>Anosia</taxon>
    </lineage>
</organism>
<sequence>MDASASNKTNPENNLYDLYLKIENPIYSARVPYNKPVVKYTRLPDIDLNTKASWSPQYISLEPRLRRIITIEEPKETTHRSLRSNVAAPGVMTSKVCKRKIVTIEEESETNVYPKFLPSSRRSVSKAVNRATEVELEETTKSAQNITRLSYVKKYSKDTKCSVKYNMTNNKKETTPKFENKYKYSRGDNSGQNTAKYKEFNDNESTKSAKSIKSAGSSPKFSLSKKLLNPKENEKECYPKKNKLKEYINIKAPPKTVLDKTKRTKSPPNFNRNKMSLIKDIKDKVRPVSVIHVPLDDHFRKCDIGTEASEVIMNQAVHSIDKVTRAVQAVPDVTFKDVEISTNFTPEKVNQMTSVDEMISKLGSECKDIKDTYDSLEIPNVSLINSKTDSSKDLDSEKKINNIMNSCVKEEKEQDSDIDRMPNIDVASSNASDKDTVYHKSTSYIIGRATLTYTTRQKINFHLVENNEVLHSRISPRSLNYPLNVVSVLKKEISNQKYNNDEKLNYNSQDSKSGDETENRLTPINRSYALKSEKLVKPSDIISTIKLNNNLLHRDLCGQFQRELNFIDSFFESLQYLDSCSLSDRSITEKKVENWISGGANEVKNFEFGSFLSQFENEFNIDNPKTMASESLCLLNFLIQNEQIKAEYLLDALKMREDALKHFTKSQILWLEDKKKHDHTDIPTLKKKQRGAIIKLQHECGEMQRMRKALLALSEQRKLALKKTKKNIELKLRNSSDVEQIILGKKKLRRNVSTDRNNAPLKCFELSSSGCDDSTTSRPKSNASIVLNDLKAVTSAEKCVQTGESLPLTSDQSTNTFDENYVVVDGSYLNIVFQNLSPQIFSAGKQYEVNKDALKNLVDKSNMHNINQNNEVALEEFMDHIKNHELESSSPSTARSLVDEFDQIYKTYSDDDNSYEVGRALVDDIKEVQVTPEAGNIKNDVKTSAVPSGGVDRSVSVDECCSCEPLVASVGIQVSKGKEVTQSSVTGPLPVPAGAASTDDVSSEVATWLTQRSSVKSTGVSSSSSQSHNPSISSLSSPVQYEAEELRRQQLAIEREIKALEQQQCQLLALREIPDKPPPPYTPPTEPRPLKSLNKFIADDINEQKIHKLLFNPGKQLSETDVFEVFVKDFCQESIERQKLDRNDKYWDTCNMIPVKPKPDKEKLVKKAAADLKEVLSGVPPTVVSGVGARRSDHIDDILFAEWRRCEPEWTSLHADEVIVKNQVFESIFQKILSETVDEYKRTVLSKPSDGSVP</sequence>
<comment type="caution">
    <text evidence="2">The sequence shown here is derived from an EMBL/GenBank/DDBJ whole genome shotgun (WGS) entry which is preliminary data.</text>
</comment>
<protein>
    <submittedName>
        <fullName evidence="2">(African queen) hypothetical protein</fullName>
    </submittedName>
</protein>
<feature type="compositionally biased region" description="Basic and acidic residues" evidence="1">
    <location>
        <begin position="172"/>
        <end position="186"/>
    </location>
</feature>
<feature type="region of interest" description="Disordered" evidence="1">
    <location>
        <begin position="500"/>
        <end position="520"/>
    </location>
</feature>
<dbReference type="EMBL" id="CAKASE010000043">
    <property type="protein sequence ID" value="CAG9558569.1"/>
    <property type="molecule type" value="Genomic_DNA"/>
</dbReference>
<feature type="compositionally biased region" description="Low complexity" evidence="1">
    <location>
        <begin position="1017"/>
        <end position="1037"/>
    </location>
</feature>
<dbReference type="InterPro" id="IPR028750">
    <property type="entry name" value="CEP350/CC187"/>
</dbReference>
<feature type="region of interest" description="Disordered" evidence="1">
    <location>
        <begin position="172"/>
        <end position="223"/>
    </location>
</feature>
<evidence type="ECO:0000313" key="3">
    <source>
        <dbReference type="Proteomes" id="UP000789524"/>
    </source>
</evidence>
<name>A0A8J2MF09_9NEOP</name>
<dbReference type="Proteomes" id="UP000789524">
    <property type="component" value="Unassembled WGS sequence"/>
</dbReference>
<dbReference type="PANTHER" id="PTHR13958">
    <property type="entry name" value="CENTROSOME-ASSOCIATED PROTEIN 350"/>
    <property type="match status" value="1"/>
</dbReference>
<evidence type="ECO:0000256" key="1">
    <source>
        <dbReference type="SAM" id="MobiDB-lite"/>
    </source>
</evidence>
<dbReference type="GO" id="GO:0034453">
    <property type="term" value="P:microtubule anchoring"/>
    <property type="evidence" value="ECO:0007669"/>
    <property type="project" value="InterPro"/>
</dbReference>
<feature type="compositionally biased region" description="Basic and acidic residues" evidence="1">
    <location>
        <begin position="196"/>
        <end position="207"/>
    </location>
</feature>
<keyword evidence="3" id="KW-1185">Reference proteome</keyword>
<dbReference type="AlphaFoldDB" id="A0A8J2MF09"/>
<accession>A0A8J2MF09</accession>
<dbReference type="OrthoDB" id="306254at2759"/>
<dbReference type="PANTHER" id="PTHR13958:SF3">
    <property type="entry name" value="CAP-GLY DOMAIN-CONTAINING PROTEIN-RELATED"/>
    <property type="match status" value="1"/>
</dbReference>
<reference evidence="2" key="1">
    <citation type="submission" date="2021-09" db="EMBL/GenBank/DDBJ databases">
        <authorList>
            <person name="Martin H S."/>
        </authorList>
    </citation>
    <scope>NUCLEOTIDE SEQUENCE</scope>
</reference>
<gene>
    <name evidence="2" type="ORF">DCHRY22_LOCUS636</name>
</gene>
<proteinExistence type="predicted"/>
<feature type="region of interest" description="Disordered" evidence="1">
    <location>
        <begin position="1017"/>
        <end position="1039"/>
    </location>
</feature>